<gene>
    <name evidence="3" type="ORF">BFC17_08740</name>
</gene>
<dbReference type="AlphaFoldDB" id="A0A1E8FJU1"/>
<feature type="signal peptide" evidence="2">
    <location>
        <begin position="1"/>
        <end position="25"/>
    </location>
</feature>
<evidence type="ECO:0000256" key="1">
    <source>
        <dbReference type="ARBA" id="ARBA00022729"/>
    </source>
</evidence>
<organism evidence="3 4">
    <name type="scientific">Alteromonas lipolytica</name>
    <dbReference type="NCBI Taxonomy" id="1856405"/>
    <lineage>
        <taxon>Bacteria</taxon>
        <taxon>Pseudomonadati</taxon>
        <taxon>Pseudomonadota</taxon>
        <taxon>Gammaproteobacteria</taxon>
        <taxon>Alteromonadales</taxon>
        <taxon>Alteromonadaceae</taxon>
        <taxon>Alteromonas/Salinimonas group</taxon>
        <taxon>Alteromonas</taxon>
    </lineage>
</organism>
<evidence type="ECO:0000313" key="3">
    <source>
        <dbReference type="EMBL" id="OFI36200.1"/>
    </source>
</evidence>
<keyword evidence="4" id="KW-1185">Reference proteome</keyword>
<dbReference type="STRING" id="1856405.BFC17_08740"/>
<dbReference type="InterPro" id="IPR038404">
    <property type="entry name" value="TRAP_DctP_sf"/>
</dbReference>
<dbReference type="GO" id="GO:0055085">
    <property type="term" value="P:transmembrane transport"/>
    <property type="evidence" value="ECO:0007669"/>
    <property type="project" value="InterPro"/>
</dbReference>
<sequence length="342" mass="37771">MKTIQKLLVGGVMASALFCHSAANALTLRYNQWFPSQHWSQKDGLYDFFKEIEKVTDGRVKVRPSAKPLAPPTKNYQAVVSGIADIAWGPHGYTPGAFPLTEMVEFPFVTKDAGISSKAYWRTYKKFFEPTGMQENVVTLGMHVTSGGNIHMREDAIVSPGDFSGKKLRVPTSVLGEAIKTMGAVPISGSLNELREFLSRGIIDGTMLSDELLFGFKVDKYVKQVTQVPGGIFANSAFIIINKDKWESISEADRKAIMEIAGENLSVKMGSLWHKNDLEAQEMLSKRLGDDYRVASPELTEAIDKAFEPGRKAWFEAAAEAGIDGEAAWNYYKAQVKELSGQ</sequence>
<dbReference type="PANTHER" id="PTHR33376">
    <property type="match status" value="1"/>
</dbReference>
<dbReference type="Gene3D" id="3.40.190.170">
    <property type="entry name" value="Bacterial extracellular solute-binding protein, family 7"/>
    <property type="match status" value="1"/>
</dbReference>
<protein>
    <submittedName>
        <fullName evidence="3">ABC transporter substrate-binding protein</fullName>
    </submittedName>
</protein>
<dbReference type="InterPro" id="IPR018389">
    <property type="entry name" value="DctP_fam"/>
</dbReference>
<dbReference type="EMBL" id="MJIC01000002">
    <property type="protein sequence ID" value="OFI36200.1"/>
    <property type="molecule type" value="Genomic_DNA"/>
</dbReference>
<keyword evidence="1 2" id="KW-0732">Signal</keyword>
<dbReference type="OrthoDB" id="9177965at2"/>
<evidence type="ECO:0000256" key="2">
    <source>
        <dbReference type="SAM" id="SignalP"/>
    </source>
</evidence>
<dbReference type="PANTHER" id="PTHR33376:SF15">
    <property type="entry name" value="BLL6794 PROTEIN"/>
    <property type="match status" value="1"/>
</dbReference>
<feature type="chain" id="PRO_5009214302" evidence="2">
    <location>
        <begin position="26"/>
        <end position="342"/>
    </location>
</feature>
<dbReference type="CDD" id="cd13665">
    <property type="entry name" value="PBP2_TRAP_Dctp3_4"/>
    <property type="match status" value="1"/>
</dbReference>
<proteinExistence type="predicted"/>
<dbReference type="Pfam" id="PF03480">
    <property type="entry name" value="DctP"/>
    <property type="match status" value="1"/>
</dbReference>
<reference evidence="3 4" key="1">
    <citation type="submission" date="2016-09" db="EMBL/GenBank/DDBJ databases">
        <title>Alteromonas lipolytica, a new species isolated from sea water.</title>
        <authorList>
            <person name="Wu Y.-H."/>
            <person name="Cheng H."/>
            <person name="Xu X.-W."/>
        </authorList>
    </citation>
    <scope>NUCLEOTIDE SEQUENCE [LARGE SCALE GENOMIC DNA]</scope>
    <source>
        <strain evidence="3 4">JW12</strain>
    </source>
</reference>
<dbReference type="Proteomes" id="UP000176037">
    <property type="component" value="Unassembled WGS sequence"/>
</dbReference>
<dbReference type="RefSeq" id="WP_070174607.1">
    <property type="nucleotide sequence ID" value="NZ_BMJR01000007.1"/>
</dbReference>
<evidence type="ECO:0000313" key="4">
    <source>
        <dbReference type="Proteomes" id="UP000176037"/>
    </source>
</evidence>
<comment type="caution">
    <text evidence="3">The sequence shown here is derived from an EMBL/GenBank/DDBJ whole genome shotgun (WGS) entry which is preliminary data.</text>
</comment>
<name>A0A1E8FJU1_9ALTE</name>
<accession>A0A1E8FJU1</accession>